<dbReference type="PANTHER" id="PTHR10443:SF12">
    <property type="entry name" value="DIPEPTIDASE"/>
    <property type="match status" value="1"/>
</dbReference>
<keyword evidence="1" id="KW-0645">Protease</keyword>
<dbReference type="PANTHER" id="PTHR10443">
    <property type="entry name" value="MICROSOMAL DIPEPTIDASE"/>
    <property type="match status" value="1"/>
</dbReference>
<evidence type="ECO:0000313" key="2">
    <source>
        <dbReference type="Proteomes" id="UP000722336"/>
    </source>
</evidence>
<dbReference type="PROSITE" id="PS51365">
    <property type="entry name" value="RENAL_DIPEPTIDASE_2"/>
    <property type="match status" value="1"/>
</dbReference>
<keyword evidence="2" id="KW-1185">Reference proteome</keyword>
<dbReference type="RefSeq" id="WP_218445333.1">
    <property type="nucleotide sequence ID" value="NZ_JAGSPA010000002.1"/>
</dbReference>
<protein>
    <submittedName>
        <fullName evidence="1">Membrane dipeptidase</fullName>
        <ecNumber evidence="1">3.4.13.-</ecNumber>
    </submittedName>
</protein>
<proteinExistence type="predicted"/>
<accession>A0ABS6SFF1</accession>
<reference evidence="1 2" key="1">
    <citation type="submission" date="2021-04" db="EMBL/GenBank/DDBJ databases">
        <authorList>
            <person name="Pira H."/>
            <person name="Risdian C."/>
            <person name="Wink J."/>
        </authorList>
    </citation>
    <scope>NUCLEOTIDE SEQUENCE [LARGE SCALE GENOMIC DNA]</scope>
    <source>
        <strain evidence="1 2">WHA3</strain>
    </source>
</reference>
<dbReference type="Pfam" id="PF01244">
    <property type="entry name" value="Peptidase_M19"/>
    <property type="match status" value="1"/>
</dbReference>
<dbReference type="EC" id="3.4.13.-" evidence="1"/>
<keyword evidence="1" id="KW-0378">Hydrolase</keyword>
<evidence type="ECO:0000313" key="1">
    <source>
        <dbReference type="EMBL" id="MBV7256651.1"/>
    </source>
</evidence>
<dbReference type="InterPro" id="IPR008257">
    <property type="entry name" value="Pept_M19"/>
</dbReference>
<sequence>MGTAAAGLVSACARKEGLGVSAGSQDRIYVDGLSFLRGPADDLKASGLNAAIIDASEVTEIVRPDGSLGWIRTFEACDRHIDEIKASTGGTYSGAFIAESGSDIGRTGDLAVFLQFQSCEPIEDQLDRIGYFHAKGLRVLQFTHHHDNLFAGGALEPAQSGLTSLGRDGLREMNRLGIIPDVSHSSEPTALDVAAMSKTPFILSHGACRAIVDNPRCATDDMIRGVANSGGAMGVFMMSFWLTDEPVPTVDHYIRNLRHLVNVGGIDAAAIANDFPMSGQQELRALNNDNAEGVKQYHDWWKSIDASGVPGFDRLPVHVVIPELNTIHRMKLIEQALERDPSFRSSDIDKIMGGNWQRVLTDVLG</sequence>
<dbReference type="Proteomes" id="UP000722336">
    <property type="component" value="Unassembled WGS sequence"/>
</dbReference>
<dbReference type="EMBL" id="JAGSPA010000002">
    <property type="protein sequence ID" value="MBV7256651.1"/>
    <property type="molecule type" value="Genomic_DNA"/>
</dbReference>
<gene>
    <name evidence="1" type="ORF">KCG44_07620</name>
</gene>
<name>A0ABS6SFF1_9SPHN</name>
<organism evidence="1 2">
    <name type="scientific">Pacificimonas pallii</name>
    <dbReference type="NCBI Taxonomy" id="2827236"/>
    <lineage>
        <taxon>Bacteria</taxon>
        <taxon>Pseudomonadati</taxon>
        <taxon>Pseudomonadota</taxon>
        <taxon>Alphaproteobacteria</taxon>
        <taxon>Sphingomonadales</taxon>
        <taxon>Sphingosinicellaceae</taxon>
        <taxon>Pacificimonas</taxon>
    </lineage>
</organism>
<dbReference type="GO" id="GO:0016805">
    <property type="term" value="F:dipeptidase activity"/>
    <property type="evidence" value="ECO:0007669"/>
    <property type="project" value="UniProtKB-KW"/>
</dbReference>
<comment type="caution">
    <text evidence="1">The sequence shown here is derived from an EMBL/GenBank/DDBJ whole genome shotgun (WGS) entry which is preliminary data.</text>
</comment>
<keyword evidence="1" id="KW-0224">Dipeptidase</keyword>